<keyword evidence="3" id="KW-1185">Reference proteome</keyword>
<evidence type="ECO:0000313" key="2">
    <source>
        <dbReference type="EMBL" id="NCI51146.1"/>
    </source>
</evidence>
<keyword evidence="1" id="KW-0472">Membrane</keyword>
<dbReference type="InterPro" id="IPR024294">
    <property type="entry name" value="DUF3810"/>
</dbReference>
<name>A0ABW9ZVG7_9BACT</name>
<dbReference type="EMBL" id="JAACJS010000015">
    <property type="protein sequence ID" value="NCI51146.1"/>
    <property type="molecule type" value="Genomic_DNA"/>
</dbReference>
<gene>
    <name evidence="2" type="ORF">GWC95_14535</name>
</gene>
<dbReference type="RefSeq" id="WP_161819438.1">
    <property type="nucleotide sequence ID" value="NZ_JAACJS010000015.1"/>
</dbReference>
<feature type="transmembrane region" description="Helical" evidence="1">
    <location>
        <begin position="102"/>
        <end position="119"/>
    </location>
</feature>
<dbReference type="Proteomes" id="UP000753802">
    <property type="component" value="Unassembled WGS sequence"/>
</dbReference>
<sequence>MNTNFRISGHKWLRFALLLTVSILIFIFSLFPAAVERWYSTGVYRGISTTQRMITRWLPFSLGDVLYVALSIWILVKLVLWIRRIIRRDHSGEMFKHTLFRMVKRILWIYVVFKLAWGLNYDRLGISYQLGINKTSYTREEVVQLTNRLIVKVNECRRLIKDSILPTPPLDSIYREAFLAYQTASYQHYFLNYGNRSVKGSLFSVLGDYMGFTGYYNPFTGEAQLRTDIPRILVPYIVTHEMAHQLGYASESEANFVGYLAAAESADPYFRYSLYNDLFSYAQGEELFMFRTETDFKTFDSVVQYNRSQLDTLVKKERKEVREFFQKRKHRLSPAVSNMYDQYLKMNKQNKGIESYNEVIGWLISYQKKYGKL</sequence>
<evidence type="ECO:0000313" key="3">
    <source>
        <dbReference type="Proteomes" id="UP000753802"/>
    </source>
</evidence>
<feature type="transmembrane region" description="Helical" evidence="1">
    <location>
        <begin position="65"/>
        <end position="82"/>
    </location>
</feature>
<evidence type="ECO:0000256" key="1">
    <source>
        <dbReference type="SAM" id="Phobius"/>
    </source>
</evidence>
<reference evidence="2 3" key="1">
    <citation type="submission" date="2020-01" db="EMBL/GenBank/DDBJ databases">
        <title>Genome analysis.</title>
        <authorList>
            <person name="Wu S."/>
            <person name="Wang G."/>
        </authorList>
    </citation>
    <scope>NUCLEOTIDE SEQUENCE [LARGE SCALE GENOMIC DNA]</scope>
    <source>
        <strain evidence="2 3">SYL130</strain>
    </source>
</reference>
<feature type="transmembrane region" description="Helical" evidence="1">
    <location>
        <begin position="12"/>
        <end position="35"/>
    </location>
</feature>
<keyword evidence="1" id="KW-0812">Transmembrane</keyword>
<organism evidence="2 3">
    <name type="scientific">Sediminibacterium roseum</name>
    <dbReference type="NCBI Taxonomy" id="1978412"/>
    <lineage>
        <taxon>Bacteria</taxon>
        <taxon>Pseudomonadati</taxon>
        <taxon>Bacteroidota</taxon>
        <taxon>Chitinophagia</taxon>
        <taxon>Chitinophagales</taxon>
        <taxon>Chitinophagaceae</taxon>
        <taxon>Sediminibacterium</taxon>
    </lineage>
</organism>
<accession>A0ABW9ZVG7</accession>
<comment type="caution">
    <text evidence="2">The sequence shown here is derived from an EMBL/GenBank/DDBJ whole genome shotgun (WGS) entry which is preliminary data.</text>
</comment>
<proteinExistence type="predicted"/>
<keyword evidence="1" id="KW-1133">Transmembrane helix</keyword>
<dbReference type="Pfam" id="PF12725">
    <property type="entry name" value="DUF3810"/>
    <property type="match status" value="1"/>
</dbReference>
<protein>
    <submittedName>
        <fullName evidence="2">DUF3810 domain-containing protein</fullName>
    </submittedName>
</protein>